<feature type="disulfide bond" evidence="4">
    <location>
        <begin position="196"/>
        <end position="205"/>
    </location>
</feature>
<dbReference type="CDD" id="cd00054">
    <property type="entry name" value="EGF_CA"/>
    <property type="match status" value="2"/>
</dbReference>
<dbReference type="InterPro" id="IPR000859">
    <property type="entry name" value="CUB_dom"/>
</dbReference>
<dbReference type="PANTHER" id="PTHR45813">
    <property type="entry name" value="IG-LIKE DOMAIN-CONTAINING PROTEIN"/>
    <property type="match status" value="1"/>
</dbReference>
<evidence type="ECO:0000256" key="3">
    <source>
        <dbReference type="ARBA" id="ARBA00023180"/>
    </source>
</evidence>
<dbReference type="PROSITE" id="PS00022">
    <property type="entry name" value="EGF_1"/>
    <property type="match status" value="2"/>
</dbReference>
<dbReference type="PROSITE" id="PS01186">
    <property type="entry name" value="EGF_2"/>
    <property type="match status" value="1"/>
</dbReference>
<dbReference type="InterPro" id="IPR051587">
    <property type="entry name" value="Adhesion_GPCR"/>
</dbReference>
<reference evidence="11" key="1">
    <citation type="submission" date="2022-01" db="EMBL/GenBank/DDBJ databases">
        <authorList>
            <person name="King R."/>
        </authorList>
    </citation>
    <scope>NUCLEOTIDE SEQUENCE</scope>
</reference>
<dbReference type="PROSITE" id="PS00010">
    <property type="entry name" value="ASX_HYDROXYL"/>
    <property type="match status" value="1"/>
</dbReference>
<dbReference type="InterPro" id="IPR007110">
    <property type="entry name" value="Ig-like_dom"/>
</dbReference>
<dbReference type="InterPro" id="IPR001879">
    <property type="entry name" value="GPCR_2_extracellular_dom"/>
</dbReference>
<organism evidence="11 12">
    <name type="scientific">Phyllotreta striolata</name>
    <name type="common">Striped flea beetle</name>
    <name type="synonym">Crioceris striolata</name>
    <dbReference type="NCBI Taxonomy" id="444603"/>
    <lineage>
        <taxon>Eukaryota</taxon>
        <taxon>Metazoa</taxon>
        <taxon>Ecdysozoa</taxon>
        <taxon>Arthropoda</taxon>
        <taxon>Hexapoda</taxon>
        <taxon>Insecta</taxon>
        <taxon>Pterygota</taxon>
        <taxon>Neoptera</taxon>
        <taxon>Endopterygota</taxon>
        <taxon>Coleoptera</taxon>
        <taxon>Polyphaga</taxon>
        <taxon>Cucujiformia</taxon>
        <taxon>Chrysomeloidea</taxon>
        <taxon>Chrysomelidae</taxon>
        <taxon>Galerucinae</taxon>
        <taxon>Alticini</taxon>
        <taxon>Phyllotreta</taxon>
    </lineage>
</organism>
<sequence>MHCNHSRKAIRVEAMIIWIFVTSSLFSPVIYGSKKGCGGTYTAARGIISTPNFPGPFKVPINCRWVIDAQLSSSPNTSIIVYLTQLFVYEGLTFTEYQIYGDDYKINPKIIHKVNETNISRTRWLKTYQSFLVIDLKLNAADSVHLRVLDKFLDVYGFNITYEITSGAVRSNSCTMMDCGFTGNCYDHYTKFSCYCLDGYTGPSCSSGPKSYCNPKKTPTCKNGGTCIHVGVAAVRCACTKNFTGPTCETPVESAVSKECISCKYCPPEGHPGTSCKCFDKLKVNTSGTLLGDRNGFSTTLHLANLPNLDDEKLKDYLRTLIQKYLQANSSAVEEIAIKNFVHFRSGIDVTFHVYCAKKEEKRLRSILNKWSDRGHVGNITISEKDTYLRSSLLSVQSLDINQAGVIRENDQFILSCVARGSPSIIFRWFKDAVEINVTATNRKWTKLIKDPHVPDQYTGLLGVERTHPYDEGFFTCQVEDFNMKECLSKKVLVEKKPSIKIEPVSLTVKKGENFTIKCVTNEERSDGAKYIYSWTKNKELLPVRTDFEKYEVLYPSGTILQVKKAEKNVEYSCLVQGEKVSSEKMVSVYVVDRKGVYTCSKEVYLDMSWPETAPDTNSVLSCPKGYEGQTTRYCALKDGRRPVWGRPTFSQCTYEPLGLVYDTFVRSKLGYVTSTCDDLLRRIFKYIKSSSYKLLPGEGARVISVLHEIVQHMIRTKLSFQDGGNVTNTLFSILDDILMTPNALTQQTEIRAVFELVTEYLVASGSTMKSKDDNFILTMNSIDLNVLNLTTHQTNKYFHLPKLMDTSKKWLGVQISGTNLIPKDKKQRYVAGIVFRNISSFMPPRLFIRIKDGSELEYEIYSQIAALLPLPDAFDMYPIAIDFKHQLIHKMNWSDDETWSVKCGYADLSTFTYSWNIYSCYTERLNDHKTRCICPKHGIFALLLTLAPKSKSDESESNLYILLIGCSIGIVFTLITTICLAVSCYLRPKSSVTFLKLQCSVSILAAGVFFVIATITGPPQAYFLFFLTSIETSILLGFASHLSKLLMIFTELINLPKTMTSKFTVVGIISGVPVITVFASHLSYETMDVKLESWWILSGTLSFNIFVCVTSIMTILFGFVYTTVIKKLNNLIKINEKYAKPLNKRLGLLKRSCCIFVFLILFSVSSIVYINFPNKLWSIGQFSASNALTGIVLLLLYVVKSETKCRQLFVGKKKTENIFFSYNSSHSSPLNFITKQDPEVENDSSPHIKPDAQRQFAMSSREISKPSMPGKSPGIAATFESCLHNIPACTARVDVADATPHFKQPPLEFYSCSPMNFRKFPAACSPDILSNKVCAELDLVASSLQRSPTPEEAIARILDYPKIPKHQVDSQQCRERTQPDGRDEKIAGETTLSTVEEVSETEPDSPESSEARDKLDGVLDSITQDLEYLLNDSEEVEVSTLKRASKRVVGKDVESVSIRSKC</sequence>
<feature type="domain" description="CUB" evidence="7">
    <location>
        <begin position="37"/>
        <end position="165"/>
    </location>
</feature>
<feature type="transmembrane region" description="Helical" evidence="6">
    <location>
        <begin position="1022"/>
        <end position="1043"/>
    </location>
</feature>
<dbReference type="PROSITE" id="PS50835">
    <property type="entry name" value="IG_LIKE"/>
    <property type="match status" value="2"/>
</dbReference>
<dbReference type="OrthoDB" id="6138650at2759"/>
<dbReference type="SUPFAM" id="SSF57196">
    <property type="entry name" value="EGF/Laminin"/>
    <property type="match status" value="2"/>
</dbReference>
<dbReference type="InterPro" id="IPR036179">
    <property type="entry name" value="Ig-like_dom_sf"/>
</dbReference>
<evidence type="ECO:0000256" key="1">
    <source>
        <dbReference type="ARBA" id="ARBA00007343"/>
    </source>
</evidence>
<dbReference type="Gene3D" id="4.10.1240.10">
    <property type="entry name" value="GPCR, family 2, extracellular hormone receptor domain"/>
    <property type="match status" value="1"/>
</dbReference>
<feature type="transmembrane region" description="Helical" evidence="6">
    <location>
        <begin position="960"/>
        <end position="983"/>
    </location>
</feature>
<dbReference type="SMART" id="SM00409">
    <property type="entry name" value="IG"/>
    <property type="match status" value="2"/>
</dbReference>
<evidence type="ECO:0000259" key="10">
    <source>
        <dbReference type="PROSITE" id="PS50835"/>
    </source>
</evidence>
<dbReference type="Gene3D" id="2.60.120.290">
    <property type="entry name" value="Spermadhesin, CUB domain"/>
    <property type="match status" value="1"/>
</dbReference>
<feature type="domain" description="Ig-like" evidence="10">
    <location>
        <begin position="407"/>
        <end position="489"/>
    </location>
</feature>
<feature type="domain" description="EGF-like" evidence="8">
    <location>
        <begin position="209"/>
        <end position="249"/>
    </location>
</feature>
<keyword evidence="6" id="KW-1133">Transmembrane helix</keyword>
<feature type="transmembrane region" description="Helical" evidence="6">
    <location>
        <begin position="12"/>
        <end position="31"/>
    </location>
</feature>
<comment type="caution">
    <text evidence="4">Lacks conserved residue(s) required for the propagation of feature annotation.</text>
</comment>
<dbReference type="PANTHER" id="PTHR45813:SF8">
    <property type="entry name" value="IG-LIKE DOMAIN-CONTAINING PROTEIN"/>
    <property type="match status" value="1"/>
</dbReference>
<evidence type="ECO:0000259" key="8">
    <source>
        <dbReference type="PROSITE" id="PS50026"/>
    </source>
</evidence>
<comment type="similarity">
    <text evidence="1">Belongs to the G-protein coupled receptor 2 family. Adhesion G-protein coupled receptor (ADGR) subfamily.</text>
</comment>
<dbReference type="SUPFAM" id="SSF49854">
    <property type="entry name" value="Spermadhesin, CUB domain"/>
    <property type="match status" value="1"/>
</dbReference>
<feature type="transmembrane region" description="Helical" evidence="6">
    <location>
        <begin position="1064"/>
        <end position="1083"/>
    </location>
</feature>
<proteinExistence type="inferred from homology"/>
<feature type="transmembrane region" description="Helical" evidence="6">
    <location>
        <begin position="1095"/>
        <end position="1122"/>
    </location>
</feature>
<dbReference type="GO" id="GO:0016020">
    <property type="term" value="C:membrane"/>
    <property type="evidence" value="ECO:0007669"/>
    <property type="project" value="InterPro"/>
</dbReference>
<feature type="domain" description="EGF-like" evidence="8">
    <location>
        <begin position="170"/>
        <end position="206"/>
    </location>
</feature>
<evidence type="ECO:0000256" key="2">
    <source>
        <dbReference type="ARBA" id="ARBA00023157"/>
    </source>
</evidence>
<dbReference type="Gene3D" id="2.60.40.10">
    <property type="entry name" value="Immunoglobulins"/>
    <property type="match status" value="2"/>
</dbReference>
<dbReference type="InterPro" id="IPR000152">
    <property type="entry name" value="EGF-type_Asp/Asn_hydroxyl_site"/>
</dbReference>
<dbReference type="Gene3D" id="2.60.220.50">
    <property type="match status" value="1"/>
</dbReference>
<name>A0A9P0E1F4_PHYSR</name>
<evidence type="ECO:0000313" key="12">
    <source>
        <dbReference type="Proteomes" id="UP001153712"/>
    </source>
</evidence>
<dbReference type="InterPro" id="IPR000742">
    <property type="entry name" value="EGF"/>
</dbReference>
<dbReference type="CDD" id="cd00096">
    <property type="entry name" value="Ig"/>
    <property type="match status" value="1"/>
</dbReference>
<accession>A0A9P0E1F4</accession>
<feature type="transmembrane region" description="Helical" evidence="6">
    <location>
        <begin position="1154"/>
        <end position="1173"/>
    </location>
</feature>
<dbReference type="PROSITE" id="PS50227">
    <property type="entry name" value="G_PROTEIN_RECEP_F2_3"/>
    <property type="match status" value="1"/>
</dbReference>
<feature type="transmembrane region" description="Helical" evidence="6">
    <location>
        <begin position="995"/>
        <end position="1016"/>
    </location>
</feature>
<feature type="domain" description="G-protein coupled receptors family 2 profile 1" evidence="9">
    <location>
        <begin position="573"/>
        <end position="657"/>
    </location>
</feature>
<keyword evidence="2 4" id="KW-1015">Disulfide bond</keyword>
<feature type="disulfide bond" evidence="4">
    <location>
        <begin position="239"/>
        <end position="248"/>
    </location>
</feature>
<dbReference type="PROSITE" id="PS50026">
    <property type="entry name" value="EGF_3"/>
    <property type="match status" value="2"/>
</dbReference>
<dbReference type="InterPro" id="IPR035914">
    <property type="entry name" value="Sperma_CUB_dom_sf"/>
</dbReference>
<feature type="compositionally biased region" description="Acidic residues" evidence="5">
    <location>
        <begin position="1398"/>
        <end position="1408"/>
    </location>
</feature>
<feature type="transmembrane region" description="Helical" evidence="6">
    <location>
        <begin position="1179"/>
        <end position="1200"/>
    </location>
</feature>
<dbReference type="SMART" id="SM00181">
    <property type="entry name" value="EGF"/>
    <property type="match status" value="2"/>
</dbReference>
<evidence type="ECO:0000259" key="7">
    <source>
        <dbReference type="PROSITE" id="PS01180"/>
    </source>
</evidence>
<keyword evidence="6" id="KW-0812">Transmembrane</keyword>
<dbReference type="EMBL" id="OU900100">
    <property type="protein sequence ID" value="CAH1187421.1"/>
    <property type="molecule type" value="Genomic_DNA"/>
</dbReference>
<evidence type="ECO:0000259" key="9">
    <source>
        <dbReference type="PROSITE" id="PS50227"/>
    </source>
</evidence>
<keyword evidence="6" id="KW-0472">Membrane</keyword>
<keyword evidence="4" id="KW-0245">EGF-like domain</keyword>
<protein>
    <submittedName>
        <fullName evidence="11">Uncharacterized protein</fullName>
    </submittedName>
</protein>
<evidence type="ECO:0000256" key="6">
    <source>
        <dbReference type="SAM" id="Phobius"/>
    </source>
</evidence>
<dbReference type="InterPro" id="IPR036445">
    <property type="entry name" value="GPCR_2_extracell_dom_sf"/>
</dbReference>
<dbReference type="GO" id="GO:0007189">
    <property type="term" value="P:adenylate cyclase-activating G protein-coupled receptor signaling pathway"/>
    <property type="evidence" value="ECO:0007669"/>
    <property type="project" value="TreeGrafter"/>
</dbReference>
<dbReference type="InterPro" id="IPR046338">
    <property type="entry name" value="GAIN_dom_sf"/>
</dbReference>
<dbReference type="Proteomes" id="UP001153712">
    <property type="component" value="Chromosome 7"/>
</dbReference>
<dbReference type="SUPFAM" id="SSF48726">
    <property type="entry name" value="Immunoglobulin"/>
    <property type="match status" value="2"/>
</dbReference>
<gene>
    <name evidence="11" type="ORF">PHYEVI_LOCUS10516</name>
</gene>
<dbReference type="GO" id="GO:0004930">
    <property type="term" value="F:G protein-coupled receptor activity"/>
    <property type="evidence" value="ECO:0007669"/>
    <property type="project" value="InterPro"/>
</dbReference>
<feature type="domain" description="Ig-like" evidence="10">
    <location>
        <begin position="498"/>
        <end position="588"/>
    </location>
</feature>
<keyword evidence="12" id="KW-1185">Reference proteome</keyword>
<evidence type="ECO:0000313" key="11">
    <source>
        <dbReference type="EMBL" id="CAH1187421.1"/>
    </source>
</evidence>
<keyword evidence="3" id="KW-0325">Glycoprotein</keyword>
<evidence type="ECO:0000256" key="4">
    <source>
        <dbReference type="PROSITE-ProRule" id="PRU00076"/>
    </source>
</evidence>
<dbReference type="InterPro" id="IPR003599">
    <property type="entry name" value="Ig_sub"/>
</dbReference>
<dbReference type="Gene3D" id="2.10.25.10">
    <property type="entry name" value="Laminin"/>
    <property type="match status" value="1"/>
</dbReference>
<dbReference type="PROSITE" id="PS01180">
    <property type="entry name" value="CUB"/>
    <property type="match status" value="1"/>
</dbReference>
<feature type="region of interest" description="Disordered" evidence="5">
    <location>
        <begin position="1394"/>
        <end position="1417"/>
    </location>
</feature>
<dbReference type="InterPro" id="IPR013783">
    <property type="entry name" value="Ig-like_fold"/>
</dbReference>
<evidence type="ECO:0000256" key="5">
    <source>
        <dbReference type="SAM" id="MobiDB-lite"/>
    </source>
</evidence>